<comment type="caution">
    <text evidence="3">The sequence shown here is derived from an EMBL/GenBank/DDBJ whole genome shotgun (WGS) entry which is preliminary data.</text>
</comment>
<protein>
    <recommendedName>
        <fullName evidence="5">MmpS family membrane protein</fullName>
    </recommendedName>
</protein>
<dbReference type="Gene3D" id="2.60.40.2880">
    <property type="entry name" value="MmpS1-5, C-terminal soluble domain"/>
    <property type="match status" value="1"/>
</dbReference>
<evidence type="ECO:0000313" key="4">
    <source>
        <dbReference type="Proteomes" id="UP000598996"/>
    </source>
</evidence>
<evidence type="ECO:0000313" key="3">
    <source>
        <dbReference type="EMBL" id="MBL7252803.1"/>
    </source>
</evidence>
<reference evidence="3 4" key="1">
    <citation type="submission" date="2021-01" db="EMBL/GenBank/DDBJ databases">
        <title>Actinoplanes sp. nov. LDG1-01 isolated from lichen.</title>
        <authorList>
            <person name="Saeng-In P."/>
            <person name="Phongsopitanun W."/>
            <person name="Kanchanasin P."/>
            <person name="Yuki M."/>
            <person name="Kudo T."/>
            <person name="Ohkuma M."/>
            <person name="Tanasupawat S."/>
        </authorList>
    </citation>
    <scope>NUCLEOTIDE SEQUENCE [LARGE SCALE GENOMIC DNA]</scope>
    <source>
        <strain evidence="3 4">LDG1-01</strain>
    </source>
</reference>
<keyword evidence="2" id="KW-0812">Transmembrane</keyword>
<name>A0ABS1VDN2_9ACTN</name>
<evidence type="ECO:0000256" key="1">
    <source>
        <dbReference type="SAM" id="MobiDB-lite"/>
    </source>
</evidence>
<dbReference type="EMBL" id="JAENHO010000001">
    <property type="protein sequence ID" value="MBL7252803.1"/>
    <property type="molecule type" value="Genomic_DNA"/>
</dbReference>
<keyword evidence="2" id="KW-1133">Transmembrane helix</keyword>
<gene>
    <name evidence="3" type="ORF">JKJ07_00620</name>
</gene>
<feature type="transmembrane region" description="Helical" evidence="2">
    <location>
        <begin position="47"/>
        <end position="66"/>
    </location>
</feature>
<dbReference type="Proteomes" id="UP000598996">
    <property type="component" value="Unassembled WGS sequence"/>
</dbReference>
<organism evidence="3 4">
    <name type="scientific">Paractinoplanes lichenicola</name>
    <dbReference type="NCBI Taxonomy" id="2802976"/>
    <lineage>
        <taxon>Bacteria</taxon>
        <taxon>Bacillati</taxon>
        <taxon>Actinomycetota</taxon>
        <taxon>Actinomycetes</taxon>
        <taxon>Micromonosporales</taxon>
        <taxon>Micromonosporaceae</taxon>
        <taxon>Paractinoplanes</taxon>
    </lineage>
</organism>
<feature type="compositionally biased region" description="Basic and acidic residues" evidence="1">
    <location>
        <begin position="1"/>
        <end position="10"/>
    </location>
</feature>
<evidence type="ECO:0000256" key="2">
    <source>
        <dbReference type="SAM" id="Phobius"/>
    </source>
</evidence>
<keyword evidence="4" id="KW-1185">Reference proteome</keyword>
<dbReference type="RefSeq" id="WP_202989159.1">
    <property type="nucleotide sequence ID" value="NZ_JAENHO010000001.1"/>
</dbReference>
<keyword evidence="2" id="KW-0472">Membrane</keyword>
<dbReference type="InterPro" id="IPR038468">
    <property type="entry name" value="MmpS_C"/>
</dbReference>
<sequence length="205" mass="21704">MTNGNDDRRNAPPADPWLETAPTSPLGSFPYAETLFDAPPAQRNRRWWWFALVALALVGCVGGLLLNPFSGSPSTEATAPPTSATAAPTSAAASASAAAAPARVTAKNVTRPPADEVVYLVTSTNKGDVASVSYTDQDRDIIRKGEVKLPWRHTFRITGDKPPLVIVAQRKQGGTGPVTCSITFRGKELSNAVQRGRYASPQCSG</sequence>
<accession>A0ABS1VDN2</accession>
<feature type="region of interest" description="Disordered" evidence="1">
    <location>
        <begin position="1"/>
        <end position="25"/>
    </location>
</feature>
<proteinExistence type="predicted"/>
<evidence type="ECO:0008006" key="5">
    <source>
        <dbReference type="Google" id="ProtNLM"/>
    </source>
</evidence>